<dbReference type="GeneID" id="99985284"/>
<accession>A0A1I0MMB4</accession>
<dbReference type="Gene3D" id="3.10.450.50">
    <property type="match status" value="1"/>
</dbReference>
<proteinExistence type="predicted"/>
<gene>
    <name evidence="1" type="ORF">SAMN05216290_0525</name>
</gene>
<dbReference type="EMBL" id="FOIR01000001">
    <property type="protein sequence ID" value="SEV89469.1"/>
    <property type="molecule type" value="Genomic_DNA"/>
</dbReference>
<keyword evidence="2" id="KW-1185">Reference proteome</keyword>
<dbReference type="AlphaFoldDB" id="A0A1I0MMB4"/>
<organism evidence="1 2">
    <name type="scientific">Roseivirga pacifica</name>
    <dbReference type="NCBI Taxonomy" id="1267423"/>
    <lineage>
        <taxon>Bacteria</taxon>
        <taxon>Pseudomonadati</taxon>
        <taxon>Bacteroidota</taxon>
        <taxon>Cytophagia</taxon>
        <taxon>Cytophagales</taxon>
        <taxon>Roseivirgaceae</taxon>
        <taxon>Roseivirga</taxon>
    </lineage>
</organism>
<reference evidence="2" key="1">
    <citation type="submission" date="2016-10" db="EMBL/GenBank/DDBJ databases">
        <authorList>
            <person name="Varghese N."/>
            <person name="Submissions S."/>
        </authorList>
    </citation>
    <scope>NUCLEOTIDE SEQUENCE [LARGE SCALE GENOMIC DNA]</scope>
    <source>
        <strain evidence="2">CGMCC 1.12402</strain>
    </source>
</reference>
<name>A0A1I0MMB4_9BACT</name>
<evidence type="ECO:0008006" key="3">
    <source>
        <dbReference type="Google" id="ProtNLM"/>
    </source>
</evidence>
<dbReference type="InterPro" id="IPR031977">
    <property type="entry name" value="DUF4783"/>
</dbReference>
<protein>
    <recommendedName>
        <fullName evidence="3">DUF4783 domain-containing protein</fullName>
    </recommendedName>
</protein>
<evidence type="ECO:0000313" key="1">
    <source>
        <dbReference type="EMBL" id="SEV89469.1"/>
    </source>
</evidence>
<dbReference type="STRING" id="1267423.SAMN05216290_0525"/>
<dbReference type="Pfam" id="PF16022">
    <property type="entry name" value="DUF4783"/>
    <property type="match status" value="1"/>
</dbReference>
<sequence length="123" mass="14003">MLLFGATSAFAQEAEIIDLVEEALKSSSSREISKHLHNKVEIKLDGERNEYSKNQAEVVLKQFFQDNTAESCEFVHQGNNNAGGIIYAIGSYQTSSVSYRVVVRAKKFSKEFKVYRLEFTKER</sequence>
<dbReference type="RefSeq" id="WP_162844658.1">
    <property type="nucleotide sequence ID" value="NZ_FOIR01000001.1"/>
</dbReference>
<evidence type="ECO:0000313" key="2">
    <source>
        <dbReference type="Proteomes" id="UP000199437"/>
    </source>
</evidence>
<dbReference type="Proteomes" id="UP000199437">
    <property type="component" value="Unassembled WGS sequence"/>
</dbReference>